<dbReference type="Pfam" id="PF00482">
    <property type="entry name" value="T2SSF"/>
    <property type="match status" value="2"/>
</dbReference>
<evidence type="ECO:0000256" key="5">
    <source>
        <dbReference type="ARBA" id="ARBA00022475"/>
    </source>
</evidence>
<keyword evidence="18" id="KW-1185">Reference proteome</keyword>
<evidence type="ECO:0000256" key="12">
    <source>
        <dbReference type="ARBA" id="ARBA00023136"/>
    </source>
</evidence>
<evidence type="ECO:0000256" key="9">
    <source>
        <dbReference type="ARBA" id="ARBA00022837"/>
    </source>
</evidence>
<dbReference type="InterPro" id="IPR011850">
    <property type="entry name" value="T2SS_GspF"/>
</dbReference>
<dbReference type="RefSeq" id="WP_129213175.1">
    <property type="nucleotide sequence ID" value="NZ_REGR01000011.1"/>
</dbReference>
<dbReference type="InterPro" id="IPR018076">
    <property type="entry name" value="T2SS_GspF_dom"/>
</dbReference>
<feature type="domain" description="Type II secretion system protein GspF" evidence="16">
    <location>
        <begin position="269"/>
        <end position="388"/>
    </location>
</feature>
<dbReference type="PRINTS" id="PR00812">
    <property type="entry name" value="BCTERIALGSPF"/>
</dbReference>
<feature type="transmembrane region" description="Helical" evidence="15">
    <location>
        <begin position="159"/>
        <end position="185"/>
    </location>
</feature>
<comment type="caution">
    <text evidence="17">The sequence shown here is derived from an EMBL/GenBank/DDBJ whole genome shotgun (WGS) entry which is preliminary data.</text>
</comment>
<evidence type="ECO:0000256" key="14">
    <source>
        <dbReference type="RuleBase" id="RU003923"/>
    </source>
</evidence>
<keyword evidence="10" id="KW-0653">Protein transport</keyword>
<evidence type="ECO:0000256" key="1">
    <source>
        <dbReference type="ARBA" id="ARBA00002684"/>
    </source>
</evidence>
<comment type="similarity">
    <text evidence="3 14">Belongs to the GSP F family.</text>
</comment>
<keyword evidence="5" id="KW-1003">Cell membrane</keyword>
<dbReference type="PROSITE" id="PS00874">
    <property type="entry name" value="T2SP_F"/>
    <property type="match status" value="1"/>
</dbReference>
<dbReference type="PANTHER" id="PTHR30012">
    <property type="entry name" value="GENERAL SECRETION PATHWAY PROTEIN"/>
    <property type="match status" value="1"/>
</dbReference>
<dbReference type="Gene3D" id="1.20.81.30">
    <property type="entry name" value="Type II secretion system (T2SS), domain F"/>
    <property type="match status" value="2"/>
</dbReference>
<feature type="transmembrane region" description="Helical" evidence="15">
    <location>
        <begin position="369"/>
        <end position="390"/>
    </location>
</feature>
<proteinExistence type="inferred from homology"/>
<keyword evidence="8" id="KW-0479">Metal-binding</keyword>
<evidence type="ECO:0000256" key="3">
    <source>
        <dbReference type="ARBA" id="ARBA00005745"/>
    </source>
</evidence>
<dbReference type="NCBIfam" id="TIGR02120">
    <property type="entry name" value="GspF"/>
    <property type="match status" value="1"/>
</dbReference>
<evidence type="ECO:0000256" key="8">
    <source>
        <dbReference type="ARBA" id="ARBA00022723"/>
    </source>
</evidence>
<dbReference type="InterPro" id="IPR042094">
    <property type="entry name" value="T2SS_GspF_sf"/>
</dbReference>
<reference evidence="17 18" key="1">
    <citation type="submission" date="2018-10" db="EMBL/GenBank/DDBJ databases">
        <title>Draft genome of Fastidiocella sp. strain 375T, a bacterium isolated from a karstic cave dripping water.</title>
        <authorList>
            <person name="Coelho C."/>
            <person name="Verissimo A."/>
            <person name="Tiago I."/>
        </authorList>
    </citation>
    <scope>NUCLEOTIDE SEQUENCE [LARGE SCALE GENOMIC DNA]</scope>
    <source>
        <strain evidence="17 18">CAVE-375</strain>
    </source>
</reference>
<evidence type="ECO:0000256" key="10">
    <source>
        <dbReference type="ARBA" id="ARBA00022927"/>
    </source>
</evidence>
<keyword evidence="11 15" id="KW-1133">Transmembrane helix</keyword>
<name>A0ABY0FEX5_9NEIS</name>
<evidence type="ECO:0000256" key="2">
    <source>
        <dbReference type="ARBA" id="ARBA00004429"/>
    </source>
</evidence>
<accession>A0ABY0FEX5</accession>
<comment type="subcellular location">
    <subcellularLocation>
        <location evidence="2 14">Cell inner membrane</location>
        <topology evidence="2 14">Multi-pass membrane protein</topology>
    </subcellularLocation>
</comment>
<keyword evidence="12 15" id="KW-0472">Membrane</keyword>
<evidence type="ECO:0000313" key="18">
    <source>
        <dbReference type="Proteomes" id="UP000290682"/>
    </source>
</evidence>
<dbReference type="InterPro" id="IPR001992">
    <property type="entry name" value="T2SS_GspF/T4SS_PilC_CS"/>
</dbReference>
<evidence type="ECO:0000256" key="7">
    <source>
        <dbReference type="ARBA" id="ARBA00022692"/>
    </source>
</evidence>
<gene>
    <name evidence="17" type="primary">gspF</name>
    <name evidence="17" type="ORF">EBB06_10695</name>
</gene>
<organism evidence="17 18">
    <name type="scientific">Crenobacter cavernae</name>
    <dbReference type="NCBI Taxonomy" id="2290923"/>
    <lineage>
        <taxon>Bacteria</taxon>
        <taxon>Pseudomonadati</taxon>
        <taxon>Pseudomonadota</taxon>
        <taxon>Betaproteobacteria</taxon>
        <taxon>Neisseriales</taxon>
        <taxon>Neisseriaceae</taxon>
        <taxon>Crenobacter</taxon>
    </lineage>
</organism>
<evidence type="ECO:0000256" key="6">
    <source>
        <dbReference type="ARBA" id="ARBA00022519"/>
    </source>
</evidence>
<feature type="transmembrane region" description="Helical" evidence="15">
    <location>
        <begin position="205"/>
        <end position="232"/>
    </location>
</feature>
<evidence type="ECO:0000256" key="15">
    <source>
        <dbReference type="SAM" id="Phobius"/>
    </source>
</evidence>
<protein>
    <recommendedName>
        <fullName evidence="13">General secretion pathway protein F</fullName>
    </recommendedName>
</protein>
<evidence type="ECO:0000256" key="4">
    <source>
        <dbReference type="ARBA" id="ARBA00022448"/>
    </source>
</evidence>
<keyword evidence="7 14" id="KW-0812">Transmembrane</keyword>
<dbReference type="PANTHER" id="PTHR30012:SF0">
    <property type="entry name" value="TYPE II SECRETION SYSTEM PROTEIN F-RELATED"/>
    <property type="match status" value="1"/>
</dbReference>
<dbReference type="InterPro" id="IPR003004">
    <property type="entry name" value="GspF/PilC"/>
</dbReference>
<evidence type="ECO:0000256" key="11">
    <source>
        <dbReference type="ARBA" id="ARBA00022989"/>
    </source>
</evidence>
<keyword evidence="6" id="KW-0997">Cell inner membrane</keyword>
<feature type="domain" description="Type II secretion system protein GspF" evidence="16">
    <location>
        <begin position="64"/>
        <end position="186"/>
    </location>
</feature>
<dbReference type="Proteomes" id="UP000290682">
    <property type="component" value="Unassembled WGS sequence"/>
</dbReference>
<evidence type="ECO:0000313" key="17">
    <source>
        <dbReference type="EMBL" id="RXZ43226.1"/>
    </source>
</evidence>
<evidence type="ECO:0000256" key="13">
    <source>
        <dbReference type="ARBA" id="ARBA00030750"/>
    </source>
</evidence>
<sequence length="397" mass="42868">MAAFRYQAYLPDGSVKEGVIEADSARAARARLREEGLLPLLVEEIASKSRRRKRLPAVLLAMLTRQLATLLSAGLPLERALAALIEQAEEPASRELLSSLRSRVLEGQSLSSALAEAPHAFSALYVAMVAAGEVSGRLDEVLERLSQHLETRQDLQQKVMFALAYPAVVTLVAIGVVAALMAYVVPQVAEVFTQTRQTLPLLTRLLMAASGFLREWGVVCLVAIAGVAIGFARLMKIPAWRERVEIRLLKLPLIGRLLTAVNTARLAGTLSILVGSGVPLLTALETAKSLMNLAPLKQAVADAMARLREGSTLSRSLAETRLFPPVLVQLVQSGEASGSLAAMLDRAAREQTQQVERRLAALTTLFEPLLILGMGAVVLIIVLAIMLPIIDMNQMVR</sequence>
<keyword evidence="4 14" id="KW-0813">Transport</keyword>
<evidence type="ECO:0000259" key="16">
    <source>
        <dbReference type="Pfam" id="PF00482"/>
    </source>
</evidence>
<dbReference type="EMBL" id="REGR01000011">
    <property type="protein sequence ID" value="RXZ43226.1"/>
    <property type="molecule type" value="Genomic_DNA"/>
</dbReference>
<keyword evidence="9" id="KW-0106">Calcium</keyword>
<comment type="function">
    <text evidence="1">Component of the type II secretion system inner membrane complex required for the energy-dependent secretion of extracellular factors such as proteases and toxins from the periplasm.</text>
</comment>